<evidence type="ECO:0000259" key="4">
    <source>
        <dbReference type="PROSITE" id="PS51455"/>
    </source>
</evidence>
<feature type="region of interest" description="Disordered" evidence="2">
    <location>
        <begin position="352"/>
        <end position="376"/>
    </location>
</feature>
<dbReference type="PROSITE" id="PS51455">
    <property type="entry name" value="PIPK"/>
    <property type="match status" value="1"/>
</dbReference>
<evidence type="ECO:0000256" key="1">
    <source>
        <dbReference type="PROSITE-ProRule" id="PRU00781"/>
    </source>
</evidence>
<dbReference type="PANTHER" id="PTHR23086">
    <property type="entry name" value="PHOSPHATIDYLINOSITOL-4-PHOSPHATE 5-KINASE"/>
    <property type="match status" value="1"/>
</dbReference>
<keyword evidence="3" id="KW-0472">Membrane</keyword>
<dbReference type="SUPFAM" id="SSF56104">
    <property type="entry name" value="SAICAR synthase-like"/>
    <property type="match status" value="1"/>
</dbReference>
<evidence type="ECO:0000313" key="5">
    <source>
        <dbReference type="EMBL" id="CAB3408572.1"/>
    </source>
</evidence>
<keyword evidence="1" id="KW-0418">Kinase</keyword>
<feature type="region of interest" description="Disordered" evidence="2">
    <location>
        <begin position="1"/>
        <end position="30"/>
    </location>
</feature>
<dbReference type="InterPro" id="IPR057591">
    <property type="entry name" value="TMEM126-like"/>
</dbReference>
<feature type="transmembrane region" description="Helical" evidence="3">
    <location>
        <begin position="752"/>
        <end position="775"/>
    </location>
</feature>
<feature type="transmembrane region" description="Helical" evidence="3">
    <location>
        <begin position="722"/>
        <end position="740"/>
    </location>
</feature>
<dbReference type="GO" id="GO:0005524">
    <property type="term" value="F:ATP binding"/>
    <property type="evidence" value="ECO:0007669"/>
    <property type="project" value="UniProtKB-UniRule"/>
</dbReference>
<comment type="caution">
    <text evidence="5">The sequence shown here is derived from an EMBL/GenBank/DDBJ whole genome shotgun (WGS) entry which is preliminary data.</text>
</comment>
<dbReference type="EMBL" id="CADEPM010000007">
    <property type="protein sequence ID" value="CAB3408572.1"/>
    <property type="molecule type" value="Genomic_DNA"/>
</dbReference>
<dbReference type="Gene3D" id="3.30.800.10">
    <property type="entry name" value="Phosphatidylinositol Phosphate Kinase II Beta"/>
    <property type="match status" value="1"/>
</dbReference>
<dbReference type="OrthoDB" id="70770at2759"/>
<keyword evidence="1" id="KW-0067">ATP-binding</keyword>
<feature type="region of interest" description="Disordered" evidence="2">
    <location>
        <begin position="575"/>
        <end position="603"/>
    </location>
</feature>
<dbReference type="GO" id="GO:0046854">
    <property type="term" value="P:phosphatidylinositol phosphate biosynthetic process"/>
    <property type="evidence" value="ECO:0007669"/>
    <property type="project" value="TreeGrafter"/>
</dbReference>
<feature type="compositionally biased region" description="Acidic residues" evidence="2">
    <location>
        <begin position="593"/>
        <end position="602"/>
    </location>
</feature>
<evidence type="ECO:0000256" key="2">
    <source>
        <dbReference type="SAM" id="MobiDB-lite"/>
    </source>
</evidence>
<evidence type="ECO:0000256" key="3">
    <source>
        <dbReference type="SAM" id="Phobius"/>
    </source>
</evidence>
<keyword evidence="3" id="KW-1133">Transmembrane helix</keyword>
<gene>
    <name evidence="5" type="ORF">CBOVIS_LOCUS10336</name>
</gene>
<feature type="transmembrane region" description="Helical" evidence="3">
    <location>
        <begin position="817"/>
        <end position="837"/>
    </location>
</feature>
<feature type="domain" description="PIPK" evidence="4">
    <location>
        <begin position="93"/>
        <end position="461"/>
    </location>
</feature>
<proteinExistence type="predicted"/>
<dbReference type="InterPro" id="IPR002498">
    <property type="entry name" value="PInositol-4-P-4/5-kinase_core"/>
</dbReference>
<dbReference type="InterPro" id="IPR027484">
    <property type="entry name" value="PInositol-4-P-5-kinase_N"/>
</dbReference>
<dbReference type="GO" id="GO:0016308">
    <property type="term" value="F:1-phosphatidylinositol-4-phosphate 5-kinase activity"/>
    <property type="evidence" value="ECO:0007669"/>
    <property type="project" value="TreeGrafter"/>
</dbReference>
<evidence type="ECO:0000313" key="6">
    <source>
        <dbReference type="Proteomes" id="UP000494206"/>
    </source>
</evidence>
<dbReference type="Pfam" id="PF23408">
    <property type="entry name" value="TMEM126_like"/>
    <property type="match status" value="1"/>
</dbReference>
<dbReference type="Pfam" id="PF01504">
    <property type="entry name" value="PIP5K"/>
    <property type="match status" value="1"/>
</dbReference>
<dbReference type="InterPro" id="IPR023610">
    <property type="entry name" value="PInositol-4/5-P-5/4-kinase"/>
</dbReference>
<dbReference type="GO" id="GO:0005886">
    <property type="term" value="C:plasma membrane"/>
    <property type="evidence" value="ECO:0007669"/>
    <property type="project" value="TreeGrafter"/>
</dbReference>
<dbReference type="Proteomes" id="UP000494206">
    <property type="component" value="Unassembled WGS sequence"/>
</dbReference>
<dbReference type="InterPro" id="IPR027483">
    <property type="entry name" value="PInositol-4-P-4/5-kinase_C_sf"/>
</dbReference>
<keyword evidence="6" id="KW-1185">Reference proteome</keyword>
<dbReference type="AlphaFoldDB" id="A0A8S1F4F1"/>
<feature type="compositionally biased region" description="Basic and acidic residues" evidence="2">
    <location>
        <begin position="352"/>
        <end position="362"/>
    </location>
</feature>
<keyword evidence="1" id="KW-0547">Nucleotide-binding</keyword>
<keyword evidence="1" id="KW-0808">Transferase</keyword>
<dbReference type="Gene3D" id="3.30.810.10">
    <property type="entry name" value="2-Layer Sandwich"/>
    <property type="match status" value="1"/>
</dbReference>
<dbReference type="PANTHER" id="PTHR23086:SF101">
    <property type="entry name" value="LP03320P-RELATED"/>
    <property type="match status" value="1"/>
</dbReference>
<name>A0A8S1F4F1_9PELO</name>
<organism evidence="5 6">
    <name type="scientific">Caenorhabditis bovis</name>
    <dbReference type="NCBI Taxonomy" id="2654633"/>
    <lineage>
        <taxon>Eukaryota</taxon>
        <taxon>Metazoa</taxon>
        <taxon>Ecdysozoa</taxon>
        <taxon>Nematoda</taxon>
        <taxon>Chromadorea</taxon>
        <taxon>Rhabditida</taxon>
        <taxon>Rhabditina</taxon>
        <taxon>Rhabditomorpha</taxon>
        <taxon>Rhabditoidea</taxon>
        <taxon>Rhabditidae</taxon>
        <taxon>Peloderinae</taxon>
        <taxon>Caenorhabditis</taxon>
    </lineage>
</organism>
<sequence>MASASITFKTEEDEEGEPPSARMAITRLDISKDATPTATNVIRPEKDASQVPIINSATSTGNVTSREPQSQMKEKLGHRRIDEQGEVSYKKVPTNALMMAIQLGIANSIGSLASLPNRDVLLQDFEKVDIVSFPASGSATTPSHSFGDFRFRTYAPIAFRYFRNLFHIKPADFLRSICTEPLKELANAGASGSIFYVSQDDQFIVKTVQHKEAEFLQKLLPGYYMNLNQNPRTLLPKFFGLFCYQSLGKNIRLLVMNNLLPQTITMHEKYDLKGSTYKRCASKAERAKPQPTLKDLDFLENHREGILIDPVALDALIKTISRDCLVLESFKIMDYSLLVGIHNLEIAARTKAEKEKEEKHENGGPTTSKDGVNNGHKPLQEKYSVWETGDVDLPQCGVPARNSNGDRLVLYLGIIDILQNYRLLKKFEHTWKAILHDGDSISVHNPNFYAQRFLNFMQGHVFKKGPALKSSPSRKRTMLKNMGASGDEDQTITSASVGQKYASNDGYFGSQTARESTRLYSARKETQEDQVISARDVHPIMPSSNMSRVPLRRSYREGGQQMSTEKKEKKVERLFASPAPAKPGENQPLVEEKPEEEEEEIMSVDRPDEKFLALWRNSDEISKQLTAQTGKRDLSIGEARSNIWSNFSALSASDQTQMMSRLSTNWPFAMERRALTWPVHAGLIANCFTSSMIATRINSDVFLFDPKTKFLESVQKCPKSPFVFGIYSAGVTYYMLYQMFITPKVYNEMSPCPTCVVINSIVIGLVTGILIPMLATPYLTNYVLLQREGASSKQPAVKNLLEFLTLGWEGSRGARPIIAQCAAIQMVVSFASMYALLWGRERMFNTLEYDAELAKKLISETHESTSVKQKILDYLRKIPMISGIIDDAPEKERVL</sequence>
<dbReference type="SMART" id="SM00330">
    <property type="entry name" value="PIPKc"/>
    <property type="match status" value="1"/>
</dbReference>
<reference evidence="5 6" key="1">
    <citation type="submission" date="2020-04" db="EMBL/GenBank/DDBJ databases">
        <authorList>
            <person name="Laetsch R D."/>
            <person name="Stevens L."/>
            <person name="Kumar S."/>
            <person name="Blaxter L. M."/>
        </authorList>
    </citation>
    <scope>NUCLEOTIDE SEQUENCE [LARGE SCALE GENOMIC DNA]</scope>
</reference>
<dbReference type="CDD" id="cd17301">
    <property type="entry name" value="PIPKc_PIP5KI"/>
    <property type="match status" value="1"/>
</dbReference>
<keyword evidence="3" id="KW-0812">Transmembrane</keyword>
<protein>
    <recommendedName>
        <fullName evidence="4">PIPK domain-containing protein</fullName>
    </recommendedName>
</protein>
<accession>A0A8S1F4F1</accession>